<dbReference type="PANTHER" id="PTHR14677:SF40">
    <property type="entry name" value="CDC48-ASSOCIATED UBIQUITIN-LIKE_ZINC FINGER PROTEIN 1"/>
    <property type="match status" value="1"/>
</dbReference>
<accession>A0A165F798</accession>
<evidence type="ECO:0000256" key="3">
    <source>
        <dbReference type="ARBA" id="ARBA00022771"/>
    </source>
</evidence>
<evidence type="ECO:0000256" key="5">
    <source>
        <dbReference type="PROSITE-ProRule" id="PRU00449"/>
    </source>
</evidence>
<dbReference type="EMBL" id="KV423979">
    <property type="protein sequence ID" value="KZT56325.1"/>
    <property type="molecule type" value="Genomic_DNA"/>
</dbReference>
<organism evidence="7 8">
    <name type="scientific">Calocera cornea HHB12733</name>
    <dbReference type="NCBI Taxonomy" id="1353952"/>
    <lineage>
        <taxon>Eukaryota</taxon>
        <taxon>Fungi</taxon>
        <taxon>Dikarya</taxon>
        <taxon>Basidiomycota</taxon>
        <taxon>Agaricomycotina</taxon>
        <taxon>Dacrymycetes</taxon>
        <taxon>Dacrymycetales</taxon>
        <taxon>Dacrymycetaceae</taxon>
        <taxon>Calocera</taxon>
    </lineage>
</organism>
<dbReference type="Proteomes" id="UP000076842">
    <property type="component" value="Unassembled WGS sequence"/>
</dbReference>
<sequence>NEELLFIGSTCHLDSCKLNDFLPIKCSHCSHTFCSSHFLPDAHHCDKWDPSAHNRVAPKCPFCGIPVAYPSGGDPNVTMERHFESSCEALGKGRPSKKGTRICAQARCHKALIAPIACPSCSKQFCPEHRFPGSHTCDSGPSSTTSK</sequence>
<dbReference type="GO" id="GO:0008270">
    <property type="term" value="F:zinc ion binding"/>
    <property type="evidence" value="ECO:0007669"/>
    <property type="project" value="UniProtKB-KW"/>
</dbReference>
<dbReference type="SUPFAM" id="SSF118310">
    <property type="entry name" value="AN1-like Zinc finger"/>
    <property type="match status" value="2"/>
</dbReference>
<keyword evidence="3 5" id="KW-0863">Zinc-finger</keyword>
<dbReference type="Pfam" id="PF01428">
    <property type="entry name" value="zf-AN1"/>
    <property type="match status" value="2"/>
</dbReference>
<dbReference type="InterPro" id="IPR057357">
    <property type="entry name" value="Znf-C2H2_ZFAND2A/B"/>
</dbReference>
<dbReference type="PANTHER" id="PTHR14677">
    <property type="entry name" value="ARSENITE INDUCUBLE RNA ASSOCIATED PROTEIN AIP-1-RELATED"/>
    <property type="match status" value="1"/>
</dbReference>
<feature type="non-terminal residue" evidence="7">
    <location>
        <position position="147"/>
    </location>
</feature>
<keyword evidence="1" id="KW-0479">Metal-binding</keyword>
<evidence type="ECO:0000256" key="2">
    <source>
        <dbReference type="ARBA" id="ARBA00022737"/>
    </source>
</evidence>
<feature type="domain" description="AN1-type" evidence="6">
    <location>
        <begin position="5"/>
        <end position="53"/>
    </location>
</feature>
<feature type="non-terminal residue" evidence="7">
    <location>
        <position position="1"/>
    </location>
</feature>
<protein>
    <recommendedName>
        <fullName evidence="6">AN1-type domain-containing protein</fullName>
    </recommendedName>
</protein>
<evidence type="ECO:0000313" key="8">
    <source>
        <dbReference type="Proteomes" id="UP000076842"/>
    </source>
</evidence>
<evidence type="ECO:0000313" key="7">
    <source>
        <dbReference type="EMBL" id="KZT56325.1"/>
    </source>
</evidence>
<gene>
    <name evidence="7" type="ORF">CALCODRAFT_412979</name>
</gene>
<evidence type="ECO:0000256" key="1">
    <source>
        <dbReference type="ARBA" id="ARBA00022723"/>
    </source>
</evidence>
<keyword evidence="2" id="KW-0677">Repeat</keyword>
<dbReference type="OrthoDB" id="431929at2759"/>
<dbReference type="Gene3D" id="4.10.1110.10">
    <property type="entry name" value="AN1-like Zinc finger"/>
    <property type="match status" value="2"/>
</dbReference>
<dbReference type="InterPro" id="IPR000058">
    <property type="entry name" value="Znf_AN1"/>
</dbReference>
<dbReference type="SMART" id="SM00154">
    <property type="entry name" value="ZnF_AN1"/>
    <property type="match status" value="2"/>
</dbReference>
<keyword evidence="8" id="KW-1185">Reference proteome</keyword>
<dbReference type="PROSITE" id="PS51039">
    <property type="entry name" value="ZF_AN1"/>
    <property type="match status" value="1"/>
</dbReference>
<dbReference type="InParanoid" id="A0A165F798"/>
<evidence type="ECO:0000259" key="6">
    <source>
        <dbReference type="PROSITE" id="PS51039"/>
    </source>
</evidence>
<dbReference type="AlphaFoldDB" id="A0A165F798"/>
<reference evidence="7 8" key="1">
    <citation type="journal article" date="2016" name="Mol. Biol. Evol.">
        <title>Comparative Genomics of Early-Diverging Mushroom-Forming Fungi Provides Insights into the Origins of Lignocellulose Decay Capabilities.</title>
        <authorList>
            <person name="Nagy L.G."/>
            <person name="Riley R."/>
            <person name="Tritt A."/>
            <person name="Adam C."/>
            <person name="Daum C."/>
            <person name="Floudas D."/>
            <person name="Sun H."/>
            <person name="Yadav J.S."/>
            <person name="Pangilinan J."/>
            <person name="Larsson K.H."/>
            <person name="Matsuura K."/>
            <person name="Barry K."/>
            <person name="Labutti K."/>
            <person name="Kuo R."/>
            <person name="Ohm R.A."/>
            <person name="Bhattacharya S.S."/>
            <person name="Shirouzu T."/>
            <person name="Yoshinaga Y."/>
            <person name="Martin F.M."/>
            <person name="Grigoriev I.V."/>
            <person name="Hibbett D.S."/>
        </authorList>
    </citation>
    <scope>NUCLEOTIDE SEQUENCE [LARGE SCALE GENOMIC DNA]</scope>
    <source>
        <strain evidence="7 8">HHB12733</strain>
    </source>
</reference>
<name>A0A165F798_9BASI</name>
<dbReference type="STRING" id="1353952.A0A165F798"/>
<keyword evidence="4" id="KW-0862">Zinc</keyword>
<dbReference type="GO" id="GO:0005737">
    <property type="term" value="C:cytoplasm"/>
    <property type="evidence" value="ECO:0007669"/>
    <property type="project" value="TreeGrafter"/>
</dbReference>
<dbReference type="InterPro" id="IPR035896">
    <property type="entry name" value="AN1-like_Znf"/>
</dbReference>
<proteinExistence type="predicted"/>
<evidence type="ECO:0000256" key="4">
    <source>
        <dbReference type="ARBA" id="ARBA00022833"/>
    </source>
</evidence>
<dbReference type="Pfam" id="PF25403">
    <property type="entry name" value="zf-C2H2_ZFAND2"/>
    <property type="match status" value="1"/>
</dbReference>